<dbReference type="Proteomes" id="UP000027395">
    <property type="component" value="Chromosome"/>
</dbReference>
<evidence type="ECO:0008006" key="3">
    <source>
        <dbReference type="Google" id="ProtNLM"/>
    </source>
</evidence>
<gene>
    <name evidence="1" type="ORF">A19Y_2624</name>
</gene>
<reference evidence="1 2" key="1">
    <citation type="journal article" date="2014" name="Appl. Environ. Microbiol.">
        <title>Elucidation of insertion elements encoded on plasmids and in vitro construction of shuttle vectors from the toxic cyanobacterium Planktothrix.</title>
        <authorList>
            <person name="Christiansen G."/>
            <person name="Goesmann A."/>
            <person name="Kurmayer R."/>
        </authorList>
    </citation>
    <scope>NUCLEOTIDE SEQUENCE [LARGE SCALE GENOMIC DNA]</scope>
    <source>
        <strain evidence="1 2">NIVA-CYA 126/8</strain>
    </source>
</reference>
<evidence type="ECO:0000313" key="2">
    <source>
        <dbReference type="Proteomes" id="UP000027395"/>
    </source>
</evidence>
<dbReference type="AlphaFoldDB" id="A0A073CGS4"/>
<evidence type="ECO:0000313" key="1">
    <source>
        <dbReference type="EMBL" id="KEI67514.1"/>
    </source>
</evidence>
<accession>A0A073CGS4</accession>
<dbReference type="STRING" id="388467.A19Y_2624"/>
<sequence length="322" mass="37338">MSSTNLRQGNLFKTLIYQEELDHIAGWVEDYPNLETGGDLFGFWTHSGFPVIQFVLGPGKTSRHNPASFYQDREHLIKAGELLRGKHGLQHIGEWHSHHQMGLAQPSGGDEQTVFNALRQYNFPKFLLCIANLRPQAESLGRTKYIVNVGCFLFTASYPRYQPGAWVVLPNHSPIRRDVRCGENQILFNSPGLNKNWKVEETTLEAQPLFSTEPIVISEDIWYSTPKGKSLLKEIFEGLNSRYQNCEMLRTSSEEIYFTFEIKNNSLTDKWRIDFPHNFPQDSPQVKVNYFEPAGIQNWQGNFQQLEQIEDCIKRYYKGQWR</sequence>
<proteinExistence type="predicted"/>
<dbReference type="HOGENOM" id="CLU_904957_0_0_3"/>
<dbReference type="eggNOG" id="ENOG503340N">
    <property type="taxonomic scope" value="Bacteria"/>
</dbReference>
<name>A0A073CGS4_PLAA1</name>
<dbReference type="EMBL" id="CM002803">
    <property type="protein sequence ID" value="KEI67514.1"/>
    <property type="molecule type" value="Genomic_DNA"/>
</dbReference>
<organism evidence="1 2">
    <name type="scientific">Planktothrix agardhii (strain NIVA-CYA 126/8)</name>
    <dbReference type="NCBI Taxonomy" id="388467"/>
    <lineage>
        <taxon>Bacteria</taxon>
        <taxon>Bacillati</taxon>
        <taxon>Cyanobacteriota</taxon>
        <taxon>Cyanophyceae</taxon>
        <taxon>Oscillatoriophycideae</taxon>
        <taxon>Oscillatoriales</taxon>
        <taxon>Microcoleaceae</taxon>
        <taxon>Planktothrix</taxon>
    </lineage>
</organism>
<keyword evidence="2" id="KW-1185">Reference proteome</keyword>
<dbReference type="Gene3D" id="3.40.140.10">
    <property type="entry name" value="Cytidine Deaminase, domain 2"/>
    <property type="match status" value="1"/>
</dbReference>
<dbReference type="RefSeq" id="WP_042154636.1">
    <property type="nucleotide sequence ID" value="NZ_CM002803.1"/>
</dbReference>
<dbReference type="PATRIC" id="fig|388467.6.peg.2567"/>
<protein>
    <recommendedName>
        <fullName evidence="3">JAB domain-containing protein</fullName>
    </recommendedName>
</protein>